<evidence type="ECO:0008006" key="4">
    <source>
        <dbReference type="Google" id="ProtNLM"/>
    </source>
</evidence>
<dbReference type="EMBL" id="AOIQ01000006">
    <property type="protein sequence ID" value="ELZ13641.1"/>
    <property type="molecule type" value="Genomic_DNA"/>
</dbReference>
<accession>M0BRK8</accession>
<keyword evidence="3" id="KW-1185">Reference proteome</keyword>
<dbReference type="OrthoDB" id="6763at2157"/>
<organism evidence="2 3">
    <name type="scientific">Halovivax asiaticus JCM 14624</name>
    <dbReference type="NCBI Taxonomy" id="1227490"/>
    <lineage>
        <taxon>Archaea</taxon>
        <taxon>Methanobacteriati</taxon>
        <taxon>Methanobacteriota</taxon>
        <taxon>Stenosarchaea group</taxon>
        <taxon>Halobacteria</taxon>
        <taxon>Halobacteriales</taxon>
        <taxon>Natrialbaceae</taxon>
        <taxon>Halovivax</taxon>
    </lineage>
</organism>
<feature type="region of interest" description="Disordered" evidence="1">
    <location>
        <begin position="25"/>
        <end position="69"/>
    </location>
</feature>
<dbReference type="RefSeq" id="WP_007697264.1">
    <property type="nucleotide sequence ID" value="NZ_AOIQ01000006.1"/>
</dbReference>
<evidence type="ECO:0000256" key="1">
    <source>
        <dbReference type="SAM" id="MobiDB-lite"/>
    </source>
</evidence>
<reference evidence="2 3" key="1">
    <citation type="journal article" date="2014" name="PLoS Genet.">
        <title>Phylogenetically driven sequencing of extremely halophilic archaea reveals strategies for static and dynamic osmo-response.</title>
        <authorList>
            <person name="Becker E.A."/>
            <person name="Seitzer P.M."/>
            <person name="Tritt A."/>
            <person name="Larsen D."/>
            <person name="Krusor M."/>
            <person name="Yao A.I."/>
            <person name="Wu D."/>
            <person name="Madern D."/>
            <person name="Eisen J.A."/>
            <person name="Darling A.E."/>
            <person name="Facciotti M.T."/>
        </authorList>
    </citation>
    <scope>NUCLEOTIDE SEQUENCE [LARGE SCALE GENOMIC DNA]</scope>
    <source>
        <strain evidence="2 3">JCM 14624</strain>
    </source>
</reference>
<dbReference type="PANTHER" id="PTHR37953">
    <property type="entry name" value="UPF0127 PROTEIN MJ1496"/>
    <property type="match status" value="1"/>
</dbReference>
<proteinExistence type="predicted"/>
<dbReference type="InterPro" id="IPR003795">
    <property type="entry name" value="DUF192"/>
</dbReference>
<dbReference type="InterPro" id="IPR038695">
    <property type="entry name" value="Saro_0823-like_sf"/>
</dbReference>
<dbReference type="Pfam" id="PF02643">
    <property type="entry name" value="DUF192"/>
    <property type="match status" value="1"/>
</dbReference>
<gene>
    <name evidence="2" type="ORF">C479_02311</name>
</gene>
<dbReference type="STRING" id="1227490.C479_02311"/>
<name>M0BRK8_9EURY</name>
<comment type="caution">
    <text evidence="2">The sequence shown here is derived from an EMBL/GenBank/DDBJ whole genome shotgun (WGS) entry which is preliminary data.</text>
</comment>
<dbReference type="Proteomes" id="UP000011560">
    <property type="component" value="Unassembled WGS sequence"/>
</dbReference>
<evidence type="ECO:0000313" key="3">
    <source>
        <dbReference type="Proteomes" id="UP000011560"/>
    </source>
</evidence>
<dbReference type="PANTHER" id="PTHR37953:SF1">
    <property type="entry name" value="UPF0127 PROTEIN MJ1496"/>
    <property type="match status" value="1"/>
</dbReference>
<dbReference type="AlphaFoldDB" id="M0BRK8"/>
<dbReference type="Gene3D" id="2.60.120.1140">
    <property type="entry name" value="Protein of unknown function DUF192"/>
    <property type="match status" value="1"/>
</dbReference>
<dbReference type="PROSITE" id="PS51257">
    <property type="entry name" value="PROKAR_LIPOPROTEIN"/>
    <property type="match status" value="1"/>
</dbReference>
<sequence>MGRGDPARTRRNYLATVGATATAVGLSGCTGGEPQPPNESTNETAPVSDERPVFPGYETTPVTVSTPDGERLGSVTAAVADTDELRQLGLSATESLADDHGMLFIFDRVADRTFVMREMDFGIDIVYADASGTITQIHRAPAPDPDEDGEEHRYPGRGQYVLEVTLDWTTERDVESGDRLDWGK</sequence>
<protein>
    <recommendedName>
        <fullName evidence="4">DUF192 domain-containing protein</fullName>
    </recommendedName>
</protein>
<evidence type="ECO:0000313" key="2">
    <source>
        <dbReference type="EMBL" id="ELZ13641.1"/>
    </source>
</evidence>